<dbReference type="AlphaFoldDB" id="A0A5C8ZSI3"/>
<keyword evidence="2" id="KW-0464">Manganese</keyword>
<dbReference type="GO" id="GO:0008716">
    <property type="term" value="F:D-alanine-D-alanine ligase activity"/>
    <property type="evidence" value="ECO:0007669"/>
    <property type="project" value="InterPro"/>
</dbReference>
<dbReference type="Pfam" id="PF07478">
    <property type="entry name" value="Dala_Dala_lig_C"/>
    <property type="match status" value="1"/>
</dbReference>
<dbReference type="Gene3D" id="3.30.470.20">
    <property type="entry name" value="ATP-grasp fold, B domain"/>
    <property type="match status" value="1"/>
</dbReference>
<evidence type="ECO:0000259" key="4">
    <source>
        <dbReference type="PROSITE" id="PS50975"/>
    </source>
</evidence>
<dbReference type="GO" id="GO:0005524">
    <property type="term" value="F:ATP binding"/>
    <property type="evidence" value="ECO:0007669"/>
    <property type="project" value="UniProtKB-UniRule"/>
</dbReference>
<dbReference type="Pfam" id="PF14401">
    <property type="entry name" value="RLAN"/>
    <property type="match status" value="1"/>
</dbReference>
<dbReference type="GO" id="GO:0005737">
    <property type="term" value="C:cytoplasm"/>
    <property type="evidence" value="ECO:0007669"/>
    <property type="project" value="TreeGrafter"/>
</dbReference>
<dbReference type="RefSeq" id="WP_148069609.1">
    <property type="nucleotide sequence ID" value="NZ_VRZA01000006.1"/>
</dbReference>
<dbReference type="PROSITE" id="PS50975">
    <property type="entry name" value="ATP_GRASP"/>
    <property type="match status" value="1"/>
</dbReference>
<dbReference type="InterPro" id="IPR011761">
    <property type="entry name" value="ATP-grasp"/>
</dbReference>
<dbReference type="InterPro" id="IPR011095">
    <property type="entry name" value="Dala_Dala_lig_C"/>
</dbReference>
<name>A0A5C8ZSI3_9GAMM</name>
<dbReference type="EMBL" id="VRZA01000006">
    <property type="protein sequence ID" value="TXS91375.1"/>
    <property type="molecule type" value="Genomic_DNA"/>
</dbReference>
<dbReference type="PANTHER" id="PTHR21621:SF0">
    <property type="entry name" value="BETA-CITRYLGLUTAMATE SYNTHASE B-RELATED"/>
    <property type="match status" value="1"/>
</dbReference>
<keyword evidence="1" id="KW-0436">Ligase</keyword>
<dbReference type="PANTHER" id="PTHR21621">
    <property type="entry name" value="RIBOSOMAL PROTEIN S6 MODIFICATION PROTEIN"/>
    <property type="match status" value="1"/>
</dbReference>
<keyword evidence="3" id="KW-0067">ATP-binding</keyword>
<evidence type="ECO:0000313" key="5">
    <source>
        <dbReference type="EMBL" id="TXS91375.1"/>
    </source>
</evidence>
<gene>
    <name evidence="5" type="ORF">FV139_16765</name>
</gene>
<comment type="caution">
    <text evidence="5">The sequence shown here is derived from an EMBL/GenBank/DDBJ whole genome shotgun (WGS) entry which is preliminary data.</text>
</comment>
<dbReference type="GO" id="GO:0009432">
    <property type="term" value="P:SOS response"/>
    <property type="evidence" value="ECO:0007669"/>
    <property type="project" value="TreeGrafter"/>
</dbReference>
<evidence type="ECO:0000256" key="2">
    <source>
        <dbReference type="ARBA" id="ARBA00023211"/>
    </source>
</evidence>
<dbReference type="GO" id="GO:0018169">
    <property type="term" value="F:ribosomal S6-glutamic acid ligase activity"/>
    <property type="evidence" value="ECO:0007669"/>
    <property type="project" value="TreeGrafter"/>
</dbReference>
<proteinExistence type="predicted"/>
<dbReference type="SUPFAM" id="SSF56059">
    <property type="entry name" value="Glutathione synthetase ATP-binding domain-like"/>
    <property type="match status" value="1"/>
</dbReference>
<feature type="domain" description="ATP-grasp" evidence="4">
    <location>
        <begin position="288"/>
        <end position="479"/>
    </location>
</feature>
<evidence type="ECO:0000256" key="3">
    <source>
        <dbReference type="PROSITE-ProRule" id="PRU00409"/>
    </source>
</evidence>
<dbReference type="GO" id="GO:0046872">
    <property type="term" value="F:metal ion binding"/>
    <property type="evidence" value="ECO:0007669"/>
    <property type="project" value="InterPro"/>
</dbReference>
<evidence type="ECO:0000256" key="1">
    <source>
        <dbReference type="ARBA" id="ARBA00022598"/>
    </source>
</evidence>
<dbReference type="Proteomes" id="UP000321039">
    <property type="component" value="Unassembled WGS sequence"/>
</dbReference>
<keyword evidence="6" id="KW-1185">Reference proteome</keyword>
<keyword evidence="3" id="KW-0547">Nucleotide-binding</keyword>
<protein>
    <submittedName>
        <fullName evidence="5">RimK family protein</fullName>
    </submittedName>
</protein>
<dbReference type="InterPro" id="IPR013815">
    <property type="entry name" value="ATP_grasp_subdomain_1"/>
</dbReference>
<sequence>MSQTLIVIDKRSDWAPYYPSDQVITFSDYMNGQYPAGQSRTRVINLSRSFGYLSQGYYCSLLAEARGHKVIPSVRTLNDLSKRSLYRIHLEDLSTSLSKLLKGTDTSQDIPLLSYFGRSGDSRYDELTQRLFEHFPCPILEITLRFRKQWDIASLKPRSPHGLSDEQENDFAKALDEFSRKVWRKQREQKAARYDLAVLVDPAEELPPSDAKALKRFVKVGKELGIDVDLITQRDYLRLPEYDGLFIRTTTNIDHYTYRFAKKAESEGLVVIDDSNSILRCTNKIYLADLFRTHKVPSPKTVVLYKDQPGQLDALGDQLGYPIVVKIPDGAFSLGVEKAADREQLGEICKRLFQRSTLLLAQEFLYTDFDWRIGILDRKPLYACRYYMVKNHWQIYRHGSSTDSGDFDTLPTFEVPPAVLDAAVRATRHIGDGFYGVDVKESQGKGFVIEVNDNPSIDSGVEDRYLGDELYKMILSTLLKRMEAKRGH</sequence>
<accession>A0A5C8ZSI3</accession>
<dbReference type="InterPro" id="IPR025839">
    <property type="entry name" value="RLAN_dom"/>
</dbReference>
<organism evidence="5 6">
    <name type="scientific">Parahaliea maris</name>
    <dbReference type="NCBI Taxonomy" id="2716870"/>
    <lineage>
        <taxon>Bacteria</taxon>
        <taxon>Pseudomonadati</taxon>
        <taxon>Pseudomonadota</taxon>
        <taxon>Gammaproteobacteria</taxon>
        <taxon>Cellvibrionales</taxon>
        <taxon>Halieaceae</taxon>
        <taxon>Parahaliea</taxon>
    </lineage>
</organism>
<reference evidence="5 6" key="1">
    <citation type="submission" date="2019-08" db="EMBL/GenBank/DDBJ databases">
        <title>Parahaliea maris sp. nov., isolated from the surface seawater.</title>
        <authorList>
            <person name="Liu Y."/>
        </authorList>
    </citation>
    <scope>NUCLEOTIDE SEQUENCE [LARGE SCALE GENOMIC DNA]</scope>
    <source>
        <strain evidence="5 6">HSLHS9</strain>
    </source>
</reference>
<dbReference type="Gene3D" id="3.30.1490.20">
    <property type="entry name" value="ATP-grasp fold, A domain"/>
    <property type="match status" value="1"/>
</dbReference>
<evidence type="ECO:0000313" key="6">
    <source>
        <dbReference type="Proteomes" id="UP000321039"/>
    </source>
</evidence>